<feature type="domain" description="Ig-like" evidence="9">
    <location>
        <begin position="638"/>
        <end position="730"/>
    </location>
</feature>
<sequence length="904" mass="100586">MDYARQILCLITVGLSLVYGQQQYFRVQPRDVKVREGGEAMLECEVANLAGQVQWAKEGFTLGFWSVIPSLPRHSVIVDRRHGIFNLRVSNVSLEDDAKYECQVGPARSHKAIRARVRLNVISPPSSVEILDHRHNSTVEIKENEEFHLECRVRNAKPAAKIVWYRGNVELNIPNRDDQIIEVTWKNWHKRVTRYDTHSRISLKPTAEDDQAEYTCEARHEALSSDIPMRTTVQLSVFHPPGLPYIEGYTEAKTIRRGQTVELACRSRGGNPPAQLIWYKNDKQIRMAYKTAARVSKNVYTFTADASDNKARYKCESSNIMSKSPLRAEVDMTVLFSPARVTISGKTEAKVGDLVTLTCTTANSNPPAEMKWMVAGRQIRNATSRTVASPEGGWITTSNITAVVEPNRTSLVVTCHGLNMQLRENVVSTHTINVLYPPNPPFIHGYRYTERSYIPSGTMQKISCTSYGGNPLATLTWYKNDKKINSIIKTTDKSVTAEITIVTNVTDNKARYRCEAANSAIDIPLFEDITMNVYFPPDYVTIRKDPVELKPNEQATLTCDSGSSNPPAKILWWRDGILVQGLYNTTKAGLHGGTVSTIELKLNITEQLNGIVYTCQATNEALRRSALDTITLQVLYKPVFDKDNEEAVTGVEGEPLIVSLKADGSPQNIAYTWTKDGLPIIQSSTGSGVERIISDGPVLNITRLSRHDAGTYTCEAINSQGSSVTQINIAVQYEVPPSNSSPSLDEENLKNFPDFLITVGGTIVGTLLIIMKVLLIGCFLHRRSKKRISEQSNQTCTSATIELCAPNSHNDTVTGVTLSSVNEKSATYSNEGSNNDYVEDGPKQPDYPGAHPVCPSYEPQMQPNMVHKNHTIPCPHHHHQHETHDGTRARDNQSLDFQATMTGN</sequence>
<dbReference type="AlphaFoldDB" id="A0AA38M339"/>
<evidence type="ECO:0000259" key="9">
    <source>
        <dbReference type="PROSITE" id="PS50835"/>
    </source>
</evidence>
<dbReference type="SUPFAM" id="SSF48726">
    <property type="entry name" value="Immunoglobulin"/>
    <property type="match status" value="7"/>
</dbReference>
<dbReference type="Pfam" id="PF13927">
    <property type="entry name" value="Ig_3"/>
    <property type="match status" value="2"/>
</dbReference>
<evidence type="ECO:0000313" key="10">
    <source>
        <dbReference type="EMBL" id="KAJ3642020.1"/>
    </source>
</evidence>
<dbReference type="Proteomes" id="UP001168821">
    <property type="component" value="Unassembled WGS sequence"/>
</dbReference>
<feature type="domain" description="Ig-like" evidence="9">
    <location>
        <begin position="338"/>
        <end position="433"/>
    </location>
</feature>
<dbReference type="PANTHER" id="PTHR11640">
    <property type="entry name" value="NEPHRIN"/>
    <property type="match status" value="1"/>
</dbReference>
<dbReference type="InterPro" id="IPR013098">
    <property type="entry name" value="Ig_I-set"/>
</dbReference>
<evidence type="ECO:0000256" key="8">
    <source>
        <dbReference type="SAM" id="SignalP"/>
    </source>
</evidence>
<dbReference type="InterPro" id="IPR013783">
    <property type="entry name" value="Ig-like_fold"/>
</dbReference>
<name>A0AA38M339_9CUCU</name>
<keyword evidence="4" id="KW-0325">Glycoprotein</keyword>
<evidence type="ECO:0000256" key="5">
    <source>
        <dbReference type="ARBA" id="ARBA00023319"/>
    </source>
</evidence>
<feature type="signal peptide" evidence="8">
    <location>
        <begin position="1"/>
        <end position="20"/>
    </location>
</feature>
<dbReference type="Pfam" id="PF08205">
    <property type="entry name" value="C2-set_2"/>
    <property type="match status" value="3"/>
</dbReference>
<feature type="domain" description="Ig-like" evidence="9">
    <location>
        <begin position="440"/>
        <end position="530"/>
    </location>
</feature>
<dbReference type="InterPro" id="IPR036179">
    <property type="entry name" value="Ig-like_dom_sf"/>
</dbReference>
<dbReference type="Gene3D" id="2.60.40.10">
    <property type="entry name" value="Immunoglobulins"/>
    <property type="match status" value="7"/>
</dbReference>
<dbReference type="GO" id="GO:0098609">
    <property type="term" value="P:cell-cell adhesion"/>
    <property type="evidence" value="ECO:0007669"/>
    <property type="project" value="TreeGrafter"/>
</dbReference>
<comment type="subcellular location">
    <subcellularLocation>
        <location evidence="1">Membrane</location>
        <topology evidence="1">Single-pass type I membrane protein</topology>
    </subcellularLocation>
</comment>
<evidence type="ECO:0000256" key="6">
    <source>
        <dbReference type="SAM" id="MobiDB-lite"/>
    </source>
</evidence>
<evidence type="ECO:0000256" key="2">
    <source>
        <dbReference type="ARBA" id="ARBA00023136"/>
    </source>
</evidence>
<keyword evidence="7" id="KW-1133">Transmembrane helix</keyword>
<feature type="domain" description="Ig-like" evidence="9">
    <location>
        <begin position="244"/>
        <end position="333"/>
    </location>
</feature>
<evidence type="ECO:0000256" key="3">
    <source>
        <dbReference type="ARBA" id="ARBA00023157"/>
    </source>
</evidence>
<organism evidence="10 11">
    <name type="scientific">Zophobas morio</name>
    <dbReference type="NCBI Taxonomy" id="2755281"/>
    <lineage>
        <taxon>Eukaryota</taxon>
        <taxon>Metazoa</taxon>
        <taxon>Ecdysozoa</taxon>
        <taxon>Arthropoda</taxon>
        <taxon>Hexapoda</taxon>
        <taxon>Insecta</taxon>
        <taxon>Pterygota</taxon>
        <taxon>Neoptera</taxon>
        <taxon>Endopterygota</taxon>
        <taxon>Coleoptera</taxon>
        <taxon>Polyphaga</taxon>
        <taxon>Cucujiformia</taxon>
        <taxon>Tenebrionidae</taxon>
        <taxon>Zophobas</taxon>
    </lineage>
</organism>
<dbReference type="InterPro" id="IPR003598">
    <property type="entry name" value="Ig_sub2"/>
</dbReference>
<protein>
    <recommendedName>
        <fullName evidence="9">Ig-like domain-containing protein</fullName>
    </recommendedName>
</protein>
<dbReference type="GO" id="GO:0005911">
    <property type="term" value="C:cell-cell junction"/>
    <property type="evidence" value="ECO:0007669"/>
    <property type="project" value="TreeGrafter"/>
</dbReference>
<dbReference type="InterPro" id="IPR007110">
    <property type="entry name" value="Ig-like_dom"/>
</dbReference>
<gene>
    <name evidence="10" type="ORF">Zmor_028484</name>
</gene>
<dbReference type="InterPro" id="IPR003006">
    <property type="entry name" value="Ig/MHC_CS"/>
</dbReference>
<dbReference type="SMART" id="SM00409">
    <property type="entry name" value="IG"/>
    <property type="match status" value="6"/>
</dbReference>
<dbReference type="FunFam" id="2.60.40.10:FF:000405">
    <property type="entry name" value="nephrin isoform X1"/>
    <property type="match status" value="2"/>
</dbReference>
<feature type="compositionally biased region" description="Polar residues" evidence="6">
    <location>
        <begin position="825"/>
        <end position="836"/>
    </location>
</feature>
<reference evidence="10" key="1">
    <citation type="journal article" date="2023" name="G3 (Bethesda)">
        <title>Whole genome assemblies of Zophobas morio and Tenebrio molitor.</title>
        <authorList>
            <person name="Kaur S."/>
            <person name="Stinson S.A."/>
            <person name="diCenzo G.C."/>
        </authorList>
    </citation>
    <scope>NUCLEOTIDE SEQUENCE</scope>
    <source>
        <strain evidence="10">QUZm001</strain>
    </source>
</reference>
<feature type="transmembrane region" description="Helical" evidence="7">
    <location>
        <begin position="755"/>
        <end position="780"/>
    </location>
</feature>
<dbReference type="InterPro" id="IPR051275">
    <property type="entry name" value="Cell_adhesion_signaling"/>
</dbReference>
<dbReference type="SMART" id="SM00408">
    <property type="entry name" value="IGc2"/>
    <property type="match status" value="6"/>
</dbReference>
<keyword evidence="8" id="KW-0732">Signal</keyword>
<feature type="chain" id="PRO_5041316425" description="Ig-like domain-containing protein" evidence="8">
    <location>
        <begin position="21"/>
        <end position="904"/>
    </location>
</feature>
<keyword evidence="7" id="KW-0812">Transmembrane</keyword>
<dbReference type="PROSITE" id="PS50835">
    <property type="entry name" value="IG_LIKE"/>
    <property type="match status" value="7"/>
</dbReference>
<accession>A0AA38M339</accession>
<feature type="domain" description="Ig-like" evidence="9">
    <location>
        <begin position="23"/>
        <end position="120"/>
    </location>
</feature>
<comment type="caution">
    <text evidence="10">The sequence shown here is derived from an EMBL/GenBank/DDBJ whole genome shotgun (WGS) entry which is preliminary data.</text>
</comment>
<keyword evidence="5" id="KW-0393">Immunoglobulin domain</keyword>
<dbReference type="PROSITE" id="PS00290">
    <property type="entry name" value="IG_MHC"/>
    <property type="match status" value="1"/>
</dbReference>
<dbReference type="Pfam" id="PF07679">
    <property type="entry name" value="I-set"/>
    <property type="match status" value="2"/>
</dbReference>
<keyword evidence="3" id="KW-1015">Disulfide bond</keyword>
<feature type="domain" description="Ig-like" evidence="9">
    <location>
        <begin position="125"/>
        <end position="236"/>
    </location>
</feature>
<dbReference type="GO" id="GO:0005886">
    <property type="term" value="C:plasma membrane"/>
    <property type="evidence" value="ECO:0007669"/>
    <property type="project" value="TreeGrafter"/>
</dbReference>
<dbReference type="FunFam" id="2.60.40.10:FF:001273">
    <property type="entry name" value="Hibris, isoform B"/>
    <property type="match status" value="1"/>
</dbReference>
<dbReference type="PANTHER" id="PTHR11640:SF136">
    <property type="entry name" value="NEPHRIN"/>
    <property type="match status" value="1"/>
</dbReference>
<feature type="region of interest" description="Disordered" evidence="6">
    <location>
        <begin position="825"/>
        <end position="848"/>
    </location>
</feature>
<evidence type="ECO:0000256" key="7">
    <source>
        <dbReference type="SAM" id="Phobius"/>
    </source>
</evidence>
<evidence type="ECO:0000256" key="4">
    <source>
        <dbReference type="ARBA" id="ARBA00023180"/>
    </source>
</evidence>
<keyword evidence="2 7" id="KW-0472">Membrane</keyword>
<evidence type="ECO:0000313" key="11">
    <source>
        <dbReference type="Proteomes" id="UP001168821"/>
    </source>
</evidence>
<dbReference type="EMBL" id="JALNTZ010000009">
    <property type="protein sequence ID" value="KAJ3642020.1"/>
    <property type="molecule type" value="Genomic_DNA"/>
</dbReference>
<proteinExistence type="predicted"/>
<dbReference type="InterPro" id="IPR003599">
    <property type="entry name" value="Ig_sub"/>
</dbReference>
<dbReference type="InterPro" id="IPR013162">
    <property type="entry name" value="CD80_C2-set"/>
</dbReference>
<evidence type="ECO:0000256" key="1">
    <source>
        <dbReference type="ARBA" id="ARBA00004479"/>
    </source>
</evidence>
<dbReference type="GO" id="GO:0050839">
    <property type="term" value="F:cell adhesion molecule binding"/>
    <property type="evidence" value="ECO:0007669"/>
    <property type="project" value="TreeGrafter"/>
</dbReference>
<keyword evidence="11" id="KW-1185">Reference proteome</keyword>
<feature type="domain" description="Ig-like" evidence="9">
    <location>
        <begin position="537"/>
        <end position="631"/>
    </location>
</feature>